<proteinExistence type="predicted"/>
<dbReference type="SUPFAM" id="SSF56219">
    <property type="entry name" value="DNase I-like"/>
    <property type="match status" value="1"/>
</dbReference>
<evidence type="ECO:0000313" key="3">
    <source>
        <dbReference type="EMBL" id="KAL0919220.1"/>
    </source>
</evidence>
<evidence type="ECO:0000259" key="2">
    <source>
        <dbReference type="Pfam" id="PF13966"/>
    </source>
</evidence>
<dbReference type="InterPro" id="IPR026960">
    <property type="entry name" value="RVT-Znf"/>
</dbReference>
<organism evidence="3 4">
    <name type="scientific">Dendrobium thyrsiflorum</name>
    <name type="common">Pinecone-like raceme dendrobium</name>
    <name type="synonym">Orchid</name>
    <dbReference type="NCBI Taxonomy" id="117978"/>
    <lineage>
        <taxon>Eukaryota</taxon>
        <taxon>Viridiplantae</taxon>
        <taxon>Streptophyta</taxon>
        <taxon>Embryophyta</taxon>
        <taxon>Tracheophyta</taxon>
        <taxon>Spermatophyta</taxon>
        <taxon>Magnoliopsida</taxon>
        <taxon>Liliopsida</taxon>
        <taxon>Asparagales</taxon>
        <taxon>Orchidaceae</taxon>
        <taxon>Epidendroideae</taxon>
        <taxon>Malaxideae</taxon>
        <taxon>Dendrobiinae</taxon>
        <taxon>Dendrobium</taxon>
    </lineage>
</organism>
<dbReference type="PANTHER" id="PTHR33116:SF78">
    <property type="entry name" value="OS12G0587133 PROTEIN"/>
    <property type="match status" value="1"/>
</dbReference>
<comment type="caution">
    <text evidence="3">The sequence shown here is derived from an EMBL/GenBank/DDBJ whole genome shotgun (WGS) entry which is preliminary data.</text>
</comment>
<dbReference type="EMBL" id="JANQDX010000009">
    <property type="protein sequence ID" value="KAL0919220.1"/>
    <property type="molecule type" value="Genomic_DNA"/>
</dbReference>
<dbReference type="Proteomes" id="UP001552299">
    <property type="component" value="Unassembled WGS sequence"/>
</dbReference>
<gene>
    <name evidence="3" type="ORF">M5K25_011302</name>
</gene>
<protein>
    <recommendedName>
        <fullName evidence="2">Reverse transcriptase zinc-binding domain-containing protein</fullName>
    </recommendedName>
</protein>
<sequence length="874" mass="99610">MVRRNSSVRLRSGGTPASGGTLVSSYGATGGDPAKFWHQAVVRQTPAVVEEESLPSLLLFFSSCLGSPLMENCCTGSISAQGMSPCLLSVIYASNSFSDRNALWDDLRSQDPGDSMPWIIFGDFNCCRYQSEKSGGNAIPTAKLAPFNDFIFDSKVTEIPSTGIFLTWYNQRTVNPILIRLDRMLANDAWFRAFPNSSYRALNSHISDHSPLILNSGHEFILSTRFMFKSYWTNFKDFWSLLLAVFDEPYSGNPISWFYKRLKQLKSLIKRKDWASSNLILAKCKNLEGQQLNCQMALDSDPHNGELTKRLKLINGELNFYYSSWSSWIFQRSKVKWLSKGEDDLKFLFSKVRKRRSYNVNALKASILGQGPSSQDHISANFQNCSNLMKIIQSFSRQSGLSLNLNKSTLLAPHNTTICNDIAHWLQIPNIASNFTYLGIPISLTRTKISDFSPLFDTITNRLSGWNAKLLSFAGRVQFLKYTITNTVAYWMRGALIPKSIIKGIGKICAKFLYFGGDHSKRLHLISWNNTCKPHAKGGLGIASLKAIRHALNCAAISRFYNHHTPFSVWLRTRYSSPWKPPDLVDSALWKDICRTAISVKGNFKFINNDKSPASILWDHWCMGTTLSNLFPDLCCNSAAFLKWESVKDWSHNIAWVLPNHINSAFANDLSSLLSLIPLYPNATSNVVWKDNIQCSYKDFYKDYFERDDTVDWHKLVWHKNKALRFSVFTWQALLGGLKTVDNLARRNIHIPDPYCILCRCDAENLNHLFFECSYSFSVLTRLIPSFNSFYLRPSLTQSLHYVGNLLVAKLEKQGLLLTLNAIVYHLWRERNNRRYGPTSDCAITTANKVVKAIKYKLAHRKFSEFLEKWFKSE</sequence>
<name>A0ABD0V347_DENTH</name>
<accession>A0ABD0V347</accession>
<dbReference type="InterPro" id="IPR036691">
    <property type="entry name" value="Endo/exonu/phosph_ase_sf"/>
</dbReference>
<dbReference type="PANTHER" id="PTHR33116">
    <property type="entry name" value="REVERSE TRANSCRIPTASE ZINC-BINDING DOMAIN-CONTAINING PROTEIN-RELATED-RELATED"/>
    <property type="match status" value="1"/>
</dbReference>
<dbReference type="Gene3D" id="3.60.10.10">
    <property type="entry name" value="Endonuclease/exonuclease/phosphatase"/>
    <property type="match status" value="1"/>
</dbReference>
<keyword evidence="4" id="KW-1185">Reference proteome</keyword>
<evidence type="ECO:0000256" key="1">
    <source>
        <dbReference type="SAM" id="MobiDB-lite"/>
    </source>
</evidence>
<dbReference type="AlphaFoldDB" id="A0ABD0V347"/>
<feature type="region of interest" description="Disordered" evidence="1">
    <location>
        <begin position="1"/>
        <end position="24"/>
    </location>
</feature>
<feature type="domain" description="Reverse transcriptase zinc-binding" evidence="2">
    <location>
        <begin position="696"/>
        <end position="776"/>
    </location>
</feature>
<dbReference type="Pfam" id="PF13966">
    <property type="entry name" value="zf-RVT"/>
    <property type="match status" value="1"/>
</dbReference>
<evidence type="ECO:0000313" key="4">
    <source>
        <dbReference type="Proteomes" id="UP001552299"/>
    </source>
</evidence>
<reference evidence="3 4" key="1">
    <citation type="journal article" date="2024" name="Plant Biotechnol. J.">
        <title>Dendrobium thyrsiflorum genome and its molecular insights into genes involved in important horticultural traits.</title>
        <authorList>
            <person name="Chen B."/>
            <person name="Wang J.Y."/>
            <person name="Zheng P.J."/>
            <person name="Li K.L."/>
            <person name="Liang Y.M."/>
            <person name="Chen X.F."/>
            <person name="Zhang C."/>
            <person name="Zhao X."/>
            <person name="He X."/>
            <person name="Zhang G.Q."/>
            <person name="Liu Z.J."/>
            <person name="Xu Q."/>
        </authorList>
    </citation>
    <scope>NUCLEOTIDE SEQUENCE [LARGE SCALE GENOMIC DNA]</scope>
    <source>
        <strain evidence="3">GZMU011</strain>
    </source>
</reference>